<organism evidence="1 2">
    <name type="scientific">Mesorhizobium robiniae</name>
    <dbReference type="NCBI Taxonomy" id="559315"/>
    <lineage>
        <taxon>Bacteria</taxon>
        <taxon>Pseudomonadati</taxon>
        <taxon>Pseudomonadota</taxon>
        <taxon>Alphaproteobacteria</taxon>
        <taxon>Hyphomicrobiales</taxon>
        <taxon>Phyllobacteriaceae</taxon>
        <taxon>Mesorhizobium</taxon>
    </lineage>
</organism>
<keyword evidence="2" id="KW-1185">Reference proteome</keyword>
<gene>
    <name evidence="1" type="ORF">ABID19_000678</name>
</gene>
<comment type="caution">
    <text evidence="1">The sequence shown here is derived from an EMBL/GenBank/DDBJ whole genome shotgun (WGS) entry which is preliminary data.</text>
</comment>
<evidence type="ECO:0000313" key="2">
    <source>
        <dbReference type="Proteomes" id="UP001549204"/>
    </source>
</evidence>
<dbReference type="EMBL" id="JBEPMC010000001">
    <property type="protein sequence ID" value="MET3577663.1"/>
    <property type="molecule type" value="Genomic_DNA"/>
</dbReference>
<dbReference type="RefSeq" id="WP_354487970.1">
    <property type="nucleotide sequence ID" value="NZ_JBEPMC010000001.1"/>
</dbReference>
<reference evidence="1 2" key="1">
    <citation type="submission" date="2024-06" db="EMBL/GenBank/DDBJ databases">
        <title>Genomic Encyclopedia of Type Strains, Phase IV (KMG-IV): sequencing the most valuable type-strain genomes for metagenomic binning, comparative biology and taxonomic classification.</title>
        <authorList>
            <person name="Goeker M."/>
        </authorList>
    </citation>
    <scope>NUCLEOTIDE SEQUENCE [LARGE SCALE GENOMIC DNA]</scope>
    <source>
        <strain evidence="1 2">DSM 100022</strain>
    </source>
</reference>
<accession>A0ABV2GH91</accession>
<sequence length="146" mass="16230">MQFFYIRPHVAGGFGENTVLDTSVHPPIVSKLHYLVEGWFGDVLVTTFPSFLVTEETERALLDMGFSGATFADAEVTTSEAFHEGQPGPELPPFVWLKVNGQPGRDDFGISSDYRLVISKRVLDLLESLGIPLAIVYPFEPSQEQR</sequence>
<evidence type="ECO:0000313" key="1">
    <source>
        <dbReference type="EMBL" id="MET3577663.1"/>
    </source>
</evidence>
<proteinExistence type="predicted"/>
<dbReference type="Proteomes" id="UP001549204">
    <property type="component" value="Unassembled WGS sequence"/>
</dbReference>
<protein>
    <submittedName>
        <fullName evidence="1">Uncharacterized protein</fullName>
    </submittedName>
</protein>
<name>A0ABV2GH91_9HYPH</name>